<keyword evidence="9" id="KW-1185">Reference proteome</keyword>
<dbReference type="InterPro" id="IPR014710">
    <property type="entry name" value="RmlC-like_jellyroll"/>
</dbReference>
<dbReference type="PANTHER" id="PTHR45689">
    <property type="entry name" value="I[[H]] CHANNEL, ISOFORM E"/>
    <property type="match status" value="1"/>
</dbReference>
<evidence type="ECO:0000256" key="2">
    <source>
        <dbReference type="ARBA" id="ARBA00022692"/>
    </source>
</evidence>
<comment type="caution">
    <text evidence="8">The sequence shown here is derived from an EMBL/GenBank/DDBJ whole genome shotgun (WGS) entry which is preliminary data.</text>
</comment>
<evidence type="ECO:0000256" key="1">
    <source>
        <dbReference type="ARBA" id="ARBA00004141"/>
    </source>
</evidence>
<evidence type="ECO:0000259" key="7">
    <source>
        <dbReference type="Pfam" id="PF00520"/>
    </source>
</evidence>
<sequence length="874" mass="98850">MGEPPRDGKKNDVQREDEIRRLQEMVSSLQVGVEELKKKPRKGSRKLKRRPSRGDEAKDDDEAAPTPAAAPAPPERALPAKTKYVSFTARGHGRVETEQSRGAAEEPESIEELTHRSLESIHDSKGREGKKGSFLLHKARKPKLDEKVNAEHAPFPKQPRRRVFPVQDPRTDARFGWDVWLMVLIFYVMLVTPFQISFTRAPDDFVDNFTAGDPPGYNKYIVLAVLNGVVDIMFFADLCLCFNTAFFEDNEWVVSRRRIAVNYVCSWFLLDLLSILPYQLISTRSGFLKMIRMVRLMKMLRVLKQPRIMARIAARNTMRAGQQAVCKYIAILLFLLHWTACAIRMIAAVTLDDCHKKRGGLENWRPDSDCAMTVLARFWNRGIWAQYVDALTWALGTLQGDFFTTNLAEQVLCLIVGLVGCIVMAFLIGDLCNVVGNMDPVGNDYTMTLDMLNSYLDEQNTPPALRMKLREYMGLAEKTFRDEQHKRILERLSPTLKAIVAHQNLGREVARIGFYEQAVRRTFRLYPGTRFAVYPKSKNRQDRPGPLRPCVITHVDDALLFSVRYDDDQSEEHDLVHSRVDVHSYELGFAFERDINRFIYEHDNFVLAVSHLLSTKFFMDRDFLIHQNMTPNEEMYVIQNGRCICWGEKRREKSINPILSFKLFSAKMTIGEDICMLTVGDKKPRPRLYTVRACATTEVYALSGVDFVALMDEGMFYAFPKHMRAYGCWQMIRYDLIRRSRELVDHRRIGAVSVLEIVPEAATVVPPESLREVAGRVLSKLGAAATAPRDAVAGRLATAGEETMRALHHLESVLDHPEHHTTATAVAVASGLEPIISPRRTVGGAPEPVGFGCAGDPSADFFAGAICGATSRGS</sequence>
<feature type="transmembrane region" description="Helical" evidence="6">
    <location>
        <begin position="328"/>
        <end position="351"/>
    </location>
</feature>
<dbReference type="SUPFAM" id="SSF51206">
    <property type="entry name" value="cAMP-binding domain-like"/>
    <property type="match status" value="1"/>
</dbReference>
<feature type="domain" description="Ion transport" evidence="7">
    <location>
        <begin position="177"/>
        <end position="429"/>
    </location>
</feature>
<name>A0ABR1FS99_AURAN</name>
<dbReference type="InterPro" id="IPR018490">
    <property type="entry name" value="cNMP-bd_dom_sf"/>
</dbReference>
<keyword evidence="3 6" id="KW-1133">Transmembrane helix</keyword>
<evidence type="ECO:0000313" key="9">
    <source>
        <dbReference type="Proteomes" id="UP001363151"/>
    </source>
</evidence>
<accession>A0ABR1FS99</accession>
<dbReference type="Proteomes" id="UP001363151">
    <property type="component" value="Unassembled WGS sequence"/>
</dbReference>
<feature type="transmembrane region" description="Helical" evidence="6">
    <location>
        <begin position="220"/>
        <end position="247"/>
    </location>
</feature>
<evidence type="ECO:0000313" key="8">
    <source>
        <dbReference type="EMBL" id="KAK7237320.1"/>
    </source>
</evidence>
<dbReference type="Gene3D" id="2.60.120.10">
    <property type="entry name" value="Jelly Rolls"/>
    <property type="match status" value="1"/>
</dbReference>
<keyword evidence="2 6" id="KW-0812">Transmembrane</keyword>
<keyword evidence="8" id="KW-0406">Ion transport</keyword>
<keyword evidence="4 6" id="KW-0472">Membrane</keyword>
<proteinExistence type="predicted"/>
<dbReference type="Pfam" id="PF00520">
    <property type="entry name" value="Ion_trans"/>
    <property type="match status" value="1"/>
</dbReference>
<feature type="region of interest" description="Disordered" evidence="5">
    <location>
        <begin position="31"/>
        <end position="135"/>
    </location>
</feature>
<dbReference type="InterPro" id="IPR051413">
    <property type="entry name" value="K/Na_HCN_channel"/>
</dbReference>
<dbReference type="InterPro" id="IPR005821">
    <property type="entry name" value="Ion_trans_dom"/>
</dbReference>
<dbReference type="EMBL" id="JBBJCI010000252">
    <property type="protein sequence ID" value="KAK7237320.1"/>
    <property type="molecule type" value="Genomic_DNA"/>
</dbReference>
<protein>
    <submittedName>
        <fullName evidence="8">Voltage-gated potassium channel</fullName>
    </submittedName>
</protein>
<keyword evidence="8" id="KW-0813">Transport</keyword>
<feature type="compositionally biased region" description="Basic residues" evidence="5">
    <location>
        <begin position="38"/>
        <end position="51"/>
    </location>
</feature>
<dbReference type="GO" id="GO:0034220">
    <property type="term" value="P:monoatomic ion transmembrane transport"/>
    <property type="evidence" value="ECO:0007669"/>
    <property type="project" value="UniProtKB-KW"/>
</dbReference>
<reference evidence="8 9" key="1">
    <citation type="submission" date="2024-03" db="EMBL/GenBank/DDBJ databases">
        <title>Aureococcus anophagefferens CCMP1851 and Kratosvirus quantuckense: Draft genome of a second virus-susceptible host strain in the model system.</title>
        <authorList>
            <person name="Chase E."/>
            <person name="Truchon A.R."/>
            <person name="Schepens W."/>
            <person name="Wilhelm S.W."/>
        </authorList>
    </citation>
    <scope>NUCLEOTIDE SEQUENCE [LARGE SCALE GENOMIC DNA]</scope>
    <source>
        <strain evidence="8 9">CCMP1851</strain>
    </source>
</reference>
<feature type="transmembrane region" description="Helical" evidence="6">
    <location>
        <begin position="411"/>
        <end position="429"/>
    </location>
</feature>
<feature type="transmembrane region" description="Helical" evidence="6">
    <location>
        <begin position="179"/>
        <end position="200"/>
    </location>
</feature>
<dbReference type="PANTHER" id="PTHR45689:SF5">
    <property type="entry name" value="I[[H]] CHANNEL, ISOFORM E"/>
    <property type="match status" value="1"/>
</dbReference>
<gene>
    <name evidence="8" type="ORF">SO694_000960109</name>
</gene>
<feature type="compositionally biased region" description="Basic and acidic residues" evidence="5">
    <location>
        <begin position="112"/>
        <end position="131"/>
    </location>
</feature>
<feature type="transmembrane region" description="Helical" evidence="6">
    <location>
        <begin position="259"/>
        <end position="281"/>
    </location>
</feature>
<dbReference type="SUPFAM" id="SSF81324">
    <property type="entry name" value="Voltage-gated potassium channels"/>
    <property type="match status" value="1"/>
</dbReference>
<evidence type="ECO:0000256" key="3">
    <source>
        <dbReference type="ARBA" id="ARBA00022989"/>
    </source>
</evidence>
<dbReference type="Gene3D" id="1.10.287.70">
    <property type="match status" value="1"/>
</dbReference>
<comment type="subcellular location">
    <subcellularLocation>
        <location evidence="1">Membrane</location>
        <topology evidence="1">Multi-pass membrane protein</topology>
    </subcellularLocation>
</comment>
<keyword evidence="8" id="KW-0407">Ion channel</keyword>
<evidence type="ECO:0000256" key="4">
    <source>
        <dbReference type="ARBA" id="ARBA00023136"/>
    </source>
</evidence>
<organism evidence="8 9">
    <name type="scientific">Aureococcus anophagefferens</name>
    <name type="common">Harmful bloom alga</name>
    <dbReference type="NCBI Taxonomy" id="44056"/>
    <lineage>
        <taxon>Eukaryota</taxon>
        <taxon>Sar</taxon>
        <taxon>Stramenopiles</taxon>
        <taxon>Ochrophyta</taxon>
        <taxon>Pelagophyceae</taxon>
        <taxon>Pelagomonadales</taxon>
        <taxon>Pelagomonadaceae</taxon>
        <taxon>Aureococcus</taxon>
    </lineage>
</organism>
<evidence type="ECO:0000256" key="6">
    <source>
        <dbReference type="SAM" id="Phobius"/>
    </source>
</evidence>
<evidence type="ECO:0000256" key="5">
    <source>
        <dbReference type="SAM" id="MobiDB-lite"/>
    </source>
</evidence>